<dbReference type="Pfam" id="PF11975">
    <property type="entry name" value="Glyco_hydro_4C"/>
    <property type="match status" value="1"/>
</dbReference>
<dbReference type="Pfam" id="PF02056">
    <property type="entry name" value="Glyco_hydro_4"/>
    <property type="match status" value="1"/>
</dbReference>
<keyword evidence="14" id="KW-1185">Reference proteome</keyword>
<feature type="binding site" evidence="8">
    <location>
        <position position="145"/>
    </location>
    <ligand>
        <name>substrate</name>
    </ligand>
</feature>
<dbReference type="Proteomes" id="UP000284178">
    <property type="component" value="Unassembled WGS sequence"/>
</dbReference>
<dbReference type="RefSeq" id="WP_117895623.1">
    <property type="nucleotide sequence ID" value="NZ_CABJCV010000018.1"/>
</dbReference>
<feature type="binding site" evidence="9">
    <location>
        <position position="195"/>
    </location>
    <ligand>
        <name>Mn(2+)</name>
        <dbReference type="ChEBI" id="CHEBI:29035"/>
    </ligand>
</feature>
<protein>
    <submittedName>
        <fullName evidence="13">Glycoside hydrolase</fullName>
    </submittedName>
</protein>
<evidence type="ECO:0000313" key="13">
    <source>
        <dbReference type="EMBL" id="RGR71211.1"/>
    </source>
</evidence>
<dbReference type="PANTHER" id="PTHR32092">
    <property type="entry name" value="6-PHOSPHO-BETA-GLUCOSIDASE-RELATED"/>
    <property type="match status" value="1"/>
</dbReference>
<feature type="domain" description="Glycosyl hydrolase family 4 C-terminal" evidence="12">
    <location>
        <begin position="190"/>
        <end position="434"/>
    </location>
</feature>
<comment type="caution">
    <text evidence="13">The sequence shown here is derived from an EMBL/GenBank/DDBJ whole genome shotgun (WGS) entry which is preliminary data.</text>
</comment>
<dbReference type="GeneID" id="83016352"/>
<dbReference type="GO" id="GO:0004553">
    <property type="term" value="F:hydrolase activity, hydrolyzing O-glycosyl compounds"/>
    <property type="evidence" value="ECO:0007669"/>
    <property type="project" value="InterPro"/>
</dbReference>
<proteinExistence type="inferred from homology"/>
<evidence type="ECO:0000259" key="12">
    <source>
        <dbReference type="Pfam" id="PF11975"/>
    </source>
</evidence>
<evidence type="ECO:0000256" key="2">
    <source>
        <dbReference type="ARBA" id="ARBA00022723"/>
    </source>
</evidence>
<dbReference type="InterPro" id="IPR001088">
    <property type="entry name" value="Glyco_hydro_4"/>
</dbReference>
<dbReference type="GO" id="GO:0016616">
    <property type="term" value="F:oxidoreductase activity, acting on the CH-OH group of donors, NAD or NADP as acceptor"/>
    <property type="evidence" value="ECO:0007669"/>
    <property type="project" value="InterPro"/>
</dbReference>
<evidence type="ECO:0000313" key="14">
    <source>
        <dbReference type="Proteomes" id="UP000284178"/>
    </source>
</evidence>
<feature type="binding site" evidence="9">
    <location>
        <position position="165"/>
    </location>
    <ligand>
        <name>Mn(2+)</name>
        <dbReference type="ChEBI" id="CHEBI:29035"/>
    </ligand>
</feature>
<keyword evidence="9" id="KW-0533">Nickel</keyword>
<evidence type="ECO:0000256" key="6">
    <source>
        <dbReference type="ARBA" id="ARBA00023295"/>
    </source>
</evidence>
<dbReference type="InterPro" id="IPR022616">
    <property type="entry name" value="Glyco_hydro_4_C"/>
</dbReference>
<evidence type="ECO:0000256" key="11">
    <source>
        <dbReference type="RuleBase" id="RU361152"/>
    </source>
</evidence>
<dbReference type="AlphaFoldDB" id="A0A412FSU2"/>
<evidence type="ECO:0000256" key="8">
    <source>
        <dbReference type="PIRSR" id="PIRSR601088-2"/>
    </source>
</evidence>
<keyword evidence="2 9" id="KW-0479">Metal-binding</keyword>
<keyword evidence="9" id="KW-0408">Iron</keyword>
<keyword evidence="6 11" id="KW-0326">Glycosidase</keyword>
<accession>A0A412FSU2</accession>
<dbReference type="InterPro" id="IPR036291">
    <property type="entry name" value="NAD(P)-bd_dom_sf"/>
</dbReference>
<feature type="binding site" evidence="8">
    <location>
        <position position="90"/>
    </location>
    <ligand>
        <name>substrate</name>
    </ligand>
</feature>
<dbReference type="SUPFAM" id="SSF51735">
    <property type="entry name" value="NAD(P)-binding Rossmann-fold domains"/>
    <property type="match status" value="1"/>
</dbReference>
<evidence type="ECO:0000256" key="1">
    <source>
        <dbReference type="ARBA" id="ARBA00010141"/>
    </source>
</evidence>
<dbReference type="Gene3D" id="3.90.110.10">
    <property type="entry name" value="Lactate dehydrogenase/glycoside hydrolase, family 4, C-terminal"/>
    <property type="match status" value="1"/>
</dbReference>
<name>A0A412FSU2_9FIRM</name>
<reference evidence="13 14" key="1">
    <citation type="submission" date="2018-08" db="EMBL/GenBank/DDBJ databases">
        <title>A genome reference for cultivated species of the human gut microbiota.</title>
        <authorList>
            <person name="Zou Y."/>
            <person name="Xue W."/>
            <person name="Luo G."/>
        </authorList>
    </citation>
    <scope>NUCLEOTIDE SEQUENCE [LARGE SCALE GENOMIC DNA]</scope>
    <source>
        <strain evidence="13 14">AF24-29</strain>
    </source>
</reference>
<comment type="cofactor">
    <cofactor evidence="11">
        <name>NAD(+)</name>
        <dbReference type="ChEBI" id="CHEBI:57540"/>
    </cofactor>
    <text evidence="11">Binds 1 NAD(+) per subunit.</text>
</comment>
<feature type="site" description="Increases basicity of active site Tyr" evidence="10">
    <location>
        <position position="106"/>
    </location>
</feature>
<keyword evidence="4 11" id="KW-0520">NAD</keyword>
<dbReference type="Gene3D" id="3.40.50.720">
    <property type="entry name" value="NAD(P)-binding Rossmann-like Domain"/>
    <property type="match status" value="1"/>
</dbReference>
<organism evidence="13 14">
    <name type="scientific">Holdemania filiformis</name>
    <dbReference type="NCBI Taxonomy" id="61171"/>
    <lineage>
        <taxon>Bacteria</taxon>
        <taxon>Bacillati</taxon>
        <taxon>Bacillota</taxon>
        <taxon>Erysipelotrichia</taxon>
        <taxon>Erysipelotrichales</taxon>
        <taxon>Erysipelotrichaceae</taxon>
        <taxon>Holdemania</taxon>
    </lineage>
</organism>
<evidence type="ECO:0000256" key="5">
    <source>
        <dbReference type="ARBA" id="ARBA00023211"/>
    </source>
</evidence>
<dbReference type="InterPro" id="IPR015955">
    <property type="entry name" value="Lactate_DH/Glyco_Ohase_4_C"/>
</dbReference>
<dbReference type="PANTHER" id="PTHR32092:SF5">
    <property type="entry name" value="6-PHOSPHO-BETA-GLUCOSIDASE"/>
    <property type="match status" value="1"/>
</dbReference>
<sequence length="460" mass="51877">MKLCVLGGGGVRSCFLAKSIACNASLANLTEVVLMDVDQAKLDRYGKLARQIAIRIAPSLRVTLTRSVEEAVTDADFVITTIRSGGDHSRVRDEEIVSRYGLLAQETTGACGFAMAMRSIPVLLDYCEKIKRLAHPNCLIFNFTNPSGIVTQALNSCGYPVYGICDAPSEFIKQLAAMLNVAEDRFACECFGLNHLSWFTHFQVDGQDVTERIFNDPQLFSKTEMRLFEPQVLKMTDGCLPNEYLYFYYYTRKVIASSAQAKESRAQLIERVNAQMNQALEGVDPDQEFEKAFRIFFEHYNIRENNYMMNESGKARVRHYDVPSVEEFLKAPDEGGYAGVALRFVRAWSQNEPVEMILSIPNHGAIPGLRDEDVVEISCRIDKDGAHPIDQRQIPQPILNLIQTMKEYERTAVRAILNRDRDLAIKALLINPLVANLDLAEKIVDAFLMEVQKEGQPPWK</sequence>
<dbReference type="PRINTS" id="PR00732">
    <property type="entry name" value="GLHYDRLASE4"/>
</dbReference>
<feature type="active site" description="Proton acceptor" evidence="7">
    <location>
        <position position="244"/>
    </location>
</feature>
<dbReference type="GO" id="GO:0005975">
    <property type="term" value="P:carbohydrate metabolic process"/>
    <property type="evidence" value="ECO:0007669"/>
    <property type="project" value="InterPro"/>
</dbReference>
<evidence type="ECO:0000256" key="4">
    <source>
        <dbReference type="ARBA" id="ARBA00023027"/>
    </source>
</evidence>
<evidence type="ECO:0000256" key="3">
    <source>
        <dbReference type="ARBA" id="ARBA00022801"/>
    </source>
</evidence>
<evidence type="ECO:0000256" key="7">
    <source>
        <dbReference type="PIRSR" id="PIRSR601088-1"/>
    </source>
</evidence>
<keyword evidence="9" id="KW-0170">Cobalt</keyword>
<keyword evidence="3 11" id="KW-0378">Hydrolase</keyword>
<comment type="similarity">
    <text evidence="1 11">Belongs to the glycosyl hydrolase 4 family.</text>
</comment>
<dbReference type="SUPFAM" id="SSF56327">
    <property type="entry name" value="LDH C-terminal domain-like"/>
    <property type="match status" value="1"/>
</dbReference>
<evidence type="ECO:0000256" key="10">
    <source>
        <dbReference type="PIRSR" id="PIRSR601088-4"/>
    </source>
</evidence>
<evidence type="ECO:0000256" key="9">
    <source>
        <dbReference type="PIRSR" id="PIRSR601088-3"/>
    </source>
</evidence>
<dbReference type="EMBL" id="QRUP01000018">
    <property type="protein sequence ID" value="RGR71211.1"/>
    <property type="molecule type" value="Genomic_DNA"/>
</dbReference>
<keyword evidence="5 9" id="KW-0464">Manganese</keyword>
<dbReference type="GO" id="GO:0046872">
    <property type="term" value="F:metal ion binding"/>
    <property type="evidence" value="ECO:0007669"/>
    <property type="project" value="UniProtKB-KW"/>
</dbReference>
<feature type="active site" description="Proton donor" evidence="7">
    <location>
        <position position="166"/>
    </location>
</feature>
<gene>
    <name evidence="13" type="ORF">DWY25_13200</name>
</gene>